<reference evidence="3" key="1">
    <citation type="submission" date="2022-06" db="EMBL/GenBank/DDBJ databases">
        <title>Gracilimonas sp. CAU 1638 isolated from sea sediment.</title>
        <authorList>
            <person name="Kim W."/>
        </authorList>
    </citation>
    <scope>NUCLEOTIDE SEQUENCE</scope>
    <source>
        <strain evidence="3">CAU 1638</strain>
    </source>
</reference>
<proteinExistence type="predicted"/>
<dbReference type="PANTHER" id="PTHR46401">
    <property type="entry name" value="GLYCOSYLTRANSFERASE WBBK-RELATED"/>
    <property type="match status" value="1"/>
</dbReference>
<dbReference type="Proteomes" id="UP001139125">
    <property type="component" value="Unassembled WGS sequence"/>
</dbReference>
<evidence type="ECO:0000313" key="3">
    <source>
        <dbReference type="EMBL" id="MCP9292787.1"/>
    </source>
</evidence>
<keyword evidence="4" id="KW-1185">Reference proteome</keyword>
<dbReference type="RefSeq" id="WP_255135686.1">
    <property type="nucleotide sequence ID" value="NZ_JANDBC010000003.1"/>
</dbReference>
<dbReference type="GO" id="GO:0016757">
    <property type="term" value="F:glycosyltransferase activity"/>
    <property type="evidence" value="ECO:0007669"/>
    <property type="project" value="InterPro"/>
</dbReference>
<protein>
    <submittedName>
        <fullName evidence="3">Glycosyltransferase family 4 protein</fullName>
    </submittedName>
</protein>
<evidence type="ECO:0000256" key="1">
    <source>
        <dbReference type="ARBA" id="ARBA00022679"/>
    </source>
</evidence>
<gene>
    <name evidence="3" type="ORF">NM125_14450</name>
</gene>
<dbReference type="EMBL" id="JANDBC010000003">
    <property type="protein sequence ID" value="MCP9292787.1"/>
    <property type="molecule type" value="Genomic_DNA"/>
</dbReference>
<evidence type="ECO:0000313" key="4">
    <source>
        <dbReference type="Proteomes" id="UP001139125"/>
    </source>
</evidence>
<dbReference type="Pfam" id="PF00534">
    <property type="entry name" value="Glycos_transf_1"/>
    <property type="match status" value="1"/>
</dbReference>
<dbReference type="SUPFAM" id="SSF53756">
    <property type="entry name" value="UDP-Glycosyltransferase/glycogen phosphorylase"/>
    <property type="match status" value="1"/>
</dbReference>
<name>A0A9X2L5P1_9BACT</name>
<feature type="domain" description="Glycosyl transferase family 1" evidence="2">
    <location>
        <begin position="173"/>
        <end position="315"/>
    </location>
</feature>
<dbReference type="CDD" id="cd03801">
    <property type="entry name" value="GT4_PimA-like"/>
    <property type="match status" value="1"/>
</dbReference>
<sequence length="343" mass="37331">MKVGYVSPMSIAAVNGGLRTQALMTTKHITSFGVEAKLISPWDDMKAMNLDLVHVFGASIENVGIVDQVKAMGLPLALSPVFFSNRKAAFIKRALKMERLSSAFGSGIRSDFSVKTELCSKADVVIPNTSAEADLIRDGFSIPNDKIQVVPNGVEQKFAEAQPQLFIDTYGLKDFVLFAGQAGAKRKNVIKLLEVASDLDSPVVVIGSFYKDEYGEKCRTLAEEADNVTLIETLDHDSELFASAYAASSVFVLPSQFETPGIAAMEAALAGSKIVITEKGGTKDYFDGYAEFINPDSSKSLLSGIKKALEKESSDTLKNHIFKNYSWQRVAELTANQYKRILA</sequence>
<evidence type="ECO:0000259" key="2">
    <source>
        <dbReference type="Pfam" id="PF00534"/>
    </source>
</evidence>
<comment type="caution">
    <text evidence="3">The sequence shown here is derived from an EMBL/GenBank/DDBJ whole genome shotgun (WGS) entry which is preliminary data.</text>
</comment>
<accession>A0A9X2L5P1</accession>
<dbReference type="Gene3D" id="3.40.50.2000">
    <property type="entry name" value="Glycogen Phosphorylase B"/>
    <property type="match status" value="2"/>
</dbReference>
<organism evidence="3 4">
    <name type="scientific">Gracilimonas sediminicola</name>
    <dbReference type="NCBI Taxonomy" id="2952158"/>
    <lineage>
        <taxon>Bacteria</taxon>
        <taxon>Pseudomonadati</taxon>
        <taxon>Balneolota</taxon>
        <taxon>Balneolia</taxon>
        <taxon>Balneolales</taxon>
        <taxon>Balneolaceae</taxon>
        <taxon>Gracilimonas</taxon>
    </lineage>
</organism>
<dbReference type="AlphaFoldDB" id="A0A9X2L5P1"/>
<dbReference type="InterPro" id="IPR001296">
    <property type="entry name" value="Glyco_trans_1"/>
</dbReference>
<keyword evidence="1" id="KW-0808">Transferase</keyword>
<dbReference type="GO" id="GO:0009103">
    <property type="term" value="P:lipopolysaccharide biosynthetic process"/>
    <property type="evidence" value="ECO:0007669"/>
    <property type="project" value="TreeGrafter"/>
</dbReference>
<dbReference type="PANTHER" id="PTHR46401:SF2">
    <property type="entry name" value="GLYCOSYLTRANSFERASE WBBK-RELATED"/>
    <property type="match status" value="1"/>
</dbReference>